<sequence length="78" mass="8884">MIVVENVTEAMETILSFSKNAEELLRRRKVQRELIFKYLAKEGVTMPPTSEKHQLVKRTLELWSSGTVGTGTGTCYHD</sequence>
<comment type="caution">
    <text evidence="1">The sequence shown here is derived from an EMBL/GenBank/DDBJ whole genome shotgun (WGS) entry which is preliminary data.</text>
</comment>
<dbReference type="PANTHER" id="PTHR21084">
    <property type="entry name" value="DENSE INCISORS"/>
    <property type="match status" value="1"/>
</dbReference>
<reference evidence="1 2" key="1">
    <citation type="submission" date="2021-06" db="EMBL/GenBank/DDBJ databases">
        <authorList>
            <person name="Palmer J.M."/>
        </authorList>
    </citation>
    <scope>NUCLEOTIDE SEQUENCE [LARGE SCALE GENOMIC DNA]</scope>
    <source>
        <strain evidence="2">if_2019</strain>
        <tissue evidence="1">Muscle</tissue>
    </source>
</reference>
<proteinExistence type="predicted"/>
<accession>A0ABV0V7Y3</accession>
<evidence type="ECO:0000313" key="1">
    <source>
        <dbReference type="EMBL" id="MEQ2253459.1"/>
    </source>
</evidence>
<protein>
    <submittedName>
        <fullName evidence="1">Uncharacterized protein</fullName>
    </submittedName>
</protein>
<dbReference type="Proteomes" id="UP001482620">
    <property type="component" value="Unassembled WGS sequence"/>
</dbReference>
<gene>
    <name evidence="1" type="ORF">ILYODFUR_032303</name>
</gene>
<dbReference type="PANTHER" id="PTHR21084:SF1">
    <property type="entry name" value="DENSE INCISORS"/>
    <property type="match status" value="1"/>
</dbReference>
<keyword evidence="2" id="KW-1185">Reference proteome</keyword>
<name>A0ABV0V7Y3_9TELE</name>
<dbReference type="InterPro" id="IPR026698">
    <property type="entry name" value="UPF_C3orf38"/>
</dbReference>
<dbReference type="EMBL" id="JAHRIQ010097890">
    <property type="protein sequence ID" value="MEQ2253459.1"/>
    <property type="molecule type" value="Genomic_DNA"/>
</dbReference>
<evidence type="ECO:0000313" key="2">
    <source>
        <dbReference type="Proteomes" id="UP001482620"/>
    </source>
</evidence>
<dbReference type="Pfam" id="PF15008">
    <property type="entry name" value="DUF4518"/>
    <property type="match status" value="1"/>
</dbReference>
<organism evidence="1 2">
    <name type="scientific">Ilyodon furcidens</name>
    <name type="common">goldbreast splitfin</name>
    <dbReference type="NCBI Taxonomy" id="33524"/>
    <lineage>
        <taxon>Eukaryota</taxon>
        <taxon>Metazoa</taxon>
        <taxon>Chordata</taxon>
        <taxon>Craniata</taxon>
        <taxon>Vertebrata</taxon>
        <taxon>Euteleostomi</taxon>
        <taxon>Actinopterygii</taxon>
        <taxon>Neopterygii</taxon>
        <taxon>Teleostei</taxon>
        <taxon>Neoteleostei</taxon>
        <taxon>Acanthomorphata</taxon>
        <taxon>Ovalentaria</taxon>
        <taxon>Atherinomorphae</taxon>
        <taxon>Cyprinodontiformes</taxon>
        <taxon>Goodeidae</taxon>
        <taxon>Ilyodon</taxon>
    </lineage>
</organism>